<keyword evidence="3" id="KW-1185">Reference proteome</keyword>
<evidence type="ECO:0000313" key="2">
    <source>
        <dbReference type="EMBL" id="KAK2661960.1"/>
    </source>
</evidence>
<dbReference type="AlphaFoldDB" id="A0AAE0CSG4"/>
<feature type="domain" description="RNase H type-1" evidence="1">
    <location>
        <begin position="2"/>
        <end position="56"/>
    </location>
</feature>
<dbReference type="Pfam" id="PF13456">
    <property type="entry name" value="RVT_3"/>
    <property type="match status" value="1"/>
</dbReference>
<dbReference type="Proteomes" id="UP001280121">
    <property type="component" value="Unassembled WGS sequence"/>
</dbReference>
<dbReference type="EMBL" id="JANJYI010000001">
    <property type="protein sequence ID" value="KAK2661960.1"/>
    <property type="molecule type" value="Genomic_DNA"/>
</dbReference>
<accession>A0AAE0CSG4</accession>
<comment type="caution">
    <text evidence="2">The sequence shown here is derived from an EMBL/GenBank/DDBJ whole genome shotgun (WGS) entry which is preliminary data.</text>
</comment>
<organism evidence="2 3">
    <name type="scientific">Dipteronia dyeriana</name>
    <dbReference type="NCBI Taxonomy" id="168575"/>
    <lineage>
        <taxon>Eukaryota</taxon>
        <taxon>Viridiplantae</taxon>
        <taxon>Streptophyta</taxon>
        <taxon>Embryophyta</taxon>
        <taxon>Tracheophyta</taxon>
        <taxon>Spermatophyta</taxon>
        <taxon>Magnoliopsida</taxon>
        <taxon>eudicotyledons</taxon>
        <taxon>Gunneridae</taxon>
        <taxon>Pentapetalae</taxon>
        <taxon>rosids</taxon>
        <taxon>malvids</taxon>
        <taxon>Sapindales</taxon>
        <taxon>Sapindaceae</taxon>
        <taxon>Hippocastanoideae</taxon>
        <taxon>Acereae</taxon>
        <taxon>Dipteronia</taxon>
    </lineage>
</organism>
<proteinExistence type="predicted"/>
<evidence type="ECO:0000259" key="1">
    <source>
        <dbReference type="Pfam" id="PF13456"/>
    </source>
</evidence>
<dbReference type="GO" id="GO:0003676">
    <property type="term" value="F:nucleic acid binding"/>
    <property type="evidence" value="ECO:0007669"/>
    <property type="project" value="InterPro"/>
</dbReference>
<evidence type="ECO:0000313" key="3">
    <source>
        <dbReference type="Proteomes" id="UP001280121"/>
    </source>
</evidence>
<gene>
    <name evidence="2" type="ORF">Ddye_000534</name>
</gene>
<dbReference type="InterPro" id="IPR002156">
    <property type="entry name" value="RNaseH_domain"/>
</dbReference>
<name>A0AAE0CSG4_9ROSI</name>
<dbReference type="GO" id="GO:0004523">
    <property type="term" value="F:RNA-DNA hybrid ribonuclease activity"/>
    <property type="evidence" value="ECO:0007669"/>
    <property type="project" value="InterPro"/>
</dbReference>
<protein>
    <recommendedName>
        <fullName evidence="1">RNase H type-1 domain-containing protein</fullName>
    </recommendedName>
</protein>
<sequence length="70" mass="7902">MIFAKDCGFKRLVVESDALGVVNMINSGTEVSADIGEIIEDIRRHLHNMIGAKFANSKRMLLLIPYQKWP</sequence>
<reference evidence="2" key="1">
    <citation type="journal article" date="2023" name="Plant J.">
        <title>Genome sequences and population genomics provide insights into the demographic history, inbreeding, and mutation load of two 'living fossil' tree species of Dipteronia.</title>
        <authorList>
            <person name="Feng Y."/>
            <person name="Comes H.P."/>
            <person name="Chen J."/>
            <person name="Zhu S."/>
            <person name="Lu R."/>
            <person name="Zhang X."/>
            <person name="Li P."/>
            <person name="Qiu J."/>
            <person name="Olsen K.M."/>
            <person name="Qiu Y."/>
        </authorList>
    </citation>
    <scope>NUCLEOTIDE SEQUENCE</scope>
    <source>
        <strain evidence="2">KIB01</strain>
    </source>
</reference>